<dbReference type="Pfam" id="PF00501">
    <property type="entry name" value="AMP-binding"/>
    <property type="match status" value="1"/>
</dbReference>
<feature type="region of interest" description="Disordered" evidence="4">
    <location>
        <begin position="501"/>
        <end position="526"/>
    </location>
</feature>
<dbReference type="Gene3D" id="3.30.559.10">
    <property type="entry name" value="Chloramphenicol acetyltransferase-like domain"/>
    <property type="match status" value="1"/>
</dbReference>
<dbReference type="SUPFAM" id="SSF56801">
    <property type="entry name" value="Acetyl-CoA synthetase-like"/>
    <property type="match status" value="1"/>
</dbReference>
<dbReference type="InterPro" id="IPR020845">
    <property type="entry name" value="AMP-binding_CS"/>
</dbReference>
<dbReference type="PROSITE" id="PS00455">
    <property type="entry name" value="AMP_BINDING"/>
    <property type="match status" value="1"/>
</dbReference>
<dbReference type="SMART" id="SM00823">
    <property type="entry name" value="PKS_PP"/>
    <property type="match status" value="1"/>
</dbReference>
<dbReference type="Gene3D" id="3.40.50.980">
    <property type="match status" value="2"/>
</dbReference>
<dbReference type="InterPro" id="IPR036736">
    <property type="entry name" value="ACP-like_sf"/>
</dbReference>
<reference evidence="6 7" key="1">
    <citation type="submission" date="2024-09" db="EMBL/GenBank/DDBJ databases">
        <authorList>
            <person name="Sun Q."/>
            <person name="Mori K."/>
        </authorList>
    </citation>
    <scope>NUCLEOTIDE SEQUENCE [LARGE SCALE GENOMIC DNA]</scope>
    <source>
        <strain evidence="6 7">TBRC 3947</strain>
    </source>
</reference>
<dbReference type="RefSeq" id="WP_377247773.1">
    <property type="nucleotide sequence ID" value="NZ_JBHLUH010000009.1"/>
</dbReference>
<dbReference type="PANTHER" id="PTHR45527">
    <property type="entry name" value="NONRIBOSOMAL PEPTIDE SYNTHETASE"/>
    <property type="match status" value="1"/>
</dbReference>
<dbReference type="Gene3D" id="1.10.1200.10">
    <property type="entry name" value="ACP-like"/>
    <property type="match status" value="1"/>
</dbReference>
<feature type="domain" description="Carrier" evidence="5">
    <location>
        <begin position="527"/>
        <end position="602"/>
    </location>
</feature>
<dbReference type="InterPro" id="IPR025110">
    <property type="entry name" value="AMP-bd_C"/>
</dbReference>
<feature type="compositionally biased region" description="Low complexity" evidence="4">
    <location>
        <begin position="511"/>
        <end position="526"/>
    </location>
</feature>
<dbReference type="EMBL" id="JBHLUH010000009">
    <property type="protein sequence ID" value="MFC0527585.1"/>
    <property type="molecule type" value="Genomic_DNA"/>
</dbReference>
<dbReference type="Pfam" id="PF13193">
    <property type="entry name" value="AMP-binding_C"/>
    <property type="match status" value="1"/>
</dbReference>
<dbReference type="Gene3D" id="3.30.559.30">
    <property type="entry name" value="Nonribosomal peptide synthetase, condensation domain"/>
    <property type="match status" value="1"/>
</dbReference>
<dbReference type="Pfam" id="PF00668">
    <property type="entry name" value="Condensation"/>
    <property type="match status" value="1"/>
</dbReference>
<evidence type="ECO:0000313" key="6">
    <source>
        <dbReference type="EMBL" id="MFC0527585.1"/>
    </source>
</evidence>
<comment type="caution">
    <text evidence="6">The sequence shown here is derived from an EMBL/GenBank/DDBJ whole genome shotgun (WGS) entry which is preliminary data.</text>
</comment>
<gene>
    <name evidence="6" type="ORF">ACFFIA_07935</name>
</gene>
<dbReference type="InterPro" id="IPR010071">
    <property type="entry name" value="AA_adenyl_dom"/>
</dbReference>
<organism evidence="6 7">
    <name type="scientific">Phytohabitans kaempferiae</name>
    <dbReference type="NCBI Taxonomy" id="1620943"/>
    <lineage>
        <taxon>Bacteria</taxon>
        <taxon>Bacillati</taxon>
        <taxon>Actinomycetota</taxon>
        <taxon>Actinomycetes</taxon>
        <taxon>Micromonosporales</taxon>
        <taxon>Micromonosporaceae</taxon>
    </lineage>
</organism>
<dbReference type="Gene3D" id="2.30.38.10">
    <property type="entry name" value="Luciferase, Domain 3"/>
    <property type="match status" value="1"/>
</dbReference>
<proteinExistence type="predicted"/>
<keyword evidence="2" id="KW-0596">Phosphopantetheine</keyword>
<comment type="cofactor">
    <cofactor evidence="1">
        <name>pantetheine 4'-phosphate</name>
        <dbReference type="ChEBI" id="CHEBI:47942"/>
    </cofactor>
</comment>
<dbReference type="InterPro" id="IPR000873">
    <property type="entry name" value="AMP-dep_synth/lig_dom"/>
</dbReference>
<keyword evidence="7" id="KW-1185">Reference proteome</keyword>
<accession>A0ABV6LYR9</accession>
<dbReference type="SUPFAM" id="SSF47336">
    <property type="entry name" value="ACP-like"/>
    <property type="match status" value="1"/>
</dbReference>
<dbReference type="InterPro" id="IPR009081">
    <property type="entry name" value="PP-bd_ACP"/>
</dbReference>
<dbReference type="Pfam" id="PF00550">
    <property type="entry name" value="PP-binding"/>
    <property type="match status" value="1"/>
</dbReference>
<sequence>MTGSQSPAHSPVATVEPGVVATVPDLVRAQAERSPEAVAVESAGDRLTYAQLLAEAHGVAEHLRQAGVAPGDLAAVAVPRGVDLVPALLGVQLAGAAYVPLDPEHPADRLNYILENSGARVLVTADAAGARGLRVATQLHLTDVAVRTGPLPSPALAPGSAAYVIYTSGSTGRPKGVMVTHGAFANFIQSMRERPGLPDDVVLPAVTTVSFDIAGLELFLPLTTGGRVVVARQAETSDPRRLAALLASTGARVMQATPITWRLLLEAGWSPPPGFTVLCGGERLPAELADRLLGDQVVLWDLYGPTETTVWSSVTRYERGTPARFHPVRETSLRLLDEHLQPVPPETVGELYIGGTGLAAGYLGRAALTAARFVADPYAAVVGSRLYRTGDVARRHPDGRIEILGRSDDQIKIRGFRIEPGEIEHLLARHPQVAEAAVRAFGETDEATRLVGYIRPADPADPPDARRLQLHLARSAPAYMIPAQFVVLDEFPRTPNGKLNRAALPAPAESPRPTGTAEPAAPPAADARAGGMTERIAKIVAEVLERPTVGAHEDFFALGGDSLRAVQIILRLNEELATEVPINALFETRTVYGLAALLDADAAPEPQPLALPGGRGPRLSAAQWRLWLHQRSAPESTADNAPVVVRLPGPLDLAALESAVTGLLARHAILHTRYDQDESGLPVPVVEPPAPIRLAVEEGDPRAILAAELARPFDLAAGPPVRVRLVRRPGDDGALLLMVAHRIAADDRSGELIASQVRAAYRGRTVPAPPLGYGDFAEWQRELSASPAARRHLDRWRTTLAGLDTAELPADRPRPATRDWRAGTVRFAVPPAAVRALQEVAADHDATPFMGLLAGFYALLARRTGGTDLAVGVPVAGRDRPELEAVVGMLEETAVVRVDLGGRPSFGTLLARVREATLAAVDHAVLPFEDIVATTETVPAPGRNPLFDVLFALHGIPADPAGFPLPDPPGTRFDLCCHLTERPDGGVDGRLDYATQLFDEATVAGLADEYVRLLAEAGADPDAPAA</sequence>
<keyword evidence="3" id="KW-0597">Phosphoprotein</keyword>
<protein>
    <submittedName>
        <fullName evidence="6">Amino acid adenylation domain-containing protein</fullName>
    </submittedName>
</protein>
<dbReference type="InterPro" id="IPR045851">
    <property type="entry name" value="AMP-bd_C_sf"/>
</dbReference>
<dbReference type="PROSITE" id="PS50075">
    <property type="entry name" value="CARRIER"/>
    <property type="match status" value="1"/>
</dbReference>
<name>A0ABV6LYR9_9ACTN</name>
<dbReference type="InterPro" id="IPR001242">
    <property type="entry name" value="Condensation_dom"/>
</dbReference>
<dbReference type="CDD" id="cd19531">
    <property type="entry name" value="LCL_NRPS-like"/>
    <property type="match status" value="1"/>
</dbReference>
<evidence type="ECO:0000256" key="4">
    <source>
        <dbReference type="SAM" id="MobiDB-lite"/>
    </source>
</evidence>
<evidence type="ECO:0000256" key="3">
    <source>
        <dbReference type="ARBA" id="ARBA00022553"/>
    </source>
</evidence>
<dbReference type="InterPro" id="IPR023213">
    <property type="entry name" value="CAT-like_dom_sf"/>
</dbReference>
<dbReference type="SUPFAM" id="SSF52777">
    <property type="entry name" value="CoA-dependent acyltransferases"/>
    <property type="match status" value="2"/>
</dbReference>
<dbReference type="Gene3D" id="3.30.300.30">
    <property type="match status" value="1"/>
</dbReference>
<dbReference type="PANTHER" id="PTHR45527:SF1">
    <property type="entry name" value="FATTY ACID SYNTHASE"/>
    <property type="match status" value="1"/>
</dbReference>
<evidence type="ECO:0000313" key="7">
    <source>
        <dbReference type="Proteomes" id="UP001589867"/>
    </source>
</evidence>
<dbReference type="NCBIfam" id="TIGR01733">
    <property type="entry name" value="AA-adenyl-dom"/>
    <property type="match status" value="1"/>
</dbReference>
<dbReference type="InterPro" id="IPR020806">
    <property type="entry name" value="PKS_PP-bd"/>
</dbReference>
<evidence type="ECO:0000256" key="1">
    <source>
        <dbReference type="ARBA" id="ARBA00001957"/>
    </source>
</evidence>
<evidence type="ECO:0000259" key="5">
    <source>
        <dbReference type="PROSITE" id="PS50075"/>
    </source>
</evidence>
<dbReference type="Proteomes" id="UP001589867">
    <property type="component" value="Unassembled WGS sequence"/>
</dbReference>
<evidence type="ECO:0000256" key="2">
    <source>
        <dbReference type="ARBA" id="ARBA00022450"/>
    </source>
</evidence>